<evidence type="ECO:0000313" key="1">
    <source>
        <dbReference type="EMBL" id="MCI40639.1"/>
    </source>
</evidence>
<reference evidence="1 2" key="1">
    <citation type="journal article" date="2018" name="Front. Plant Sci.">
        <title>Red Clover (Trifolium pratense) and Zigzag Clover (T. medium) - A Picture of Genomic Similarities and Differences.</title>
        <authorList>
            <person name="Dluhosova J."/>
            <person name="Istvanek J."/>
            <person name="Nedelnik J."/>
            <person name="Repkova J."/>
        </authorList>
    </citation>
    <scope>NUCLEOTIDE SEQUENCE [LARGE SCALE GENOMIC DNA]</scope>
    <source>
        <strain evidence="2">cv. 10/8</strain>
        <tissue evidence="1">Leaf</tissue>
    </source>
</reference>
<dbReference type="AlphaFoldDB" id="A0A392RW89"/>
<keyword evidence="2" id="KW-1185">Reference proteome</keyword>
<proteinExistence type="predicted"/>
<comment type="caution">
    <text evidence="1">The sequence shown here is derived from an EMBL/GenBank/DDBJ whole genome shotgun (WGS) entry which is preliminary data.</text>
</comment>
<accession>A0A392RW89</accession>
<evidence type="ECO:0000313" key="2">
    <source>
        <dbReference type="Proteomes" id="UP000265520"/>
    </source>
</evidence>
<dbReference type="EMBL" id="LXQA010282141">
    <property type="protein sequence ID" value="MCI40639.1"/>
    <property type="molecule type" value="Genomic_DNA"/>
</dbReference>
<protein>
    <submittedName>
        <fullName evidence="1">Uncharacterized protein</fullName>
    </submittedName>
</protein>
<organism evidence="1 2">
    <name type="scientific">Trifolium medium</name>
    <dbReference type="NCBI Taxonomy" id="97028"/>
    <lineage>
        <taxon>Eukaryota</taxon>
        <taxon>Viridiplantae</taxon>
        <taxon>Streptophyta</taxon>
        <taxon>Embryophyta</taxon>
        <taxon>Tracheophyta</taxon>
        <taxon>Spermatophyta</taxon>
        <taxon>Magnoliopsida</taxon>
        <taxon>eudicotyledons</taxon>
        <taxon>Gunneridae</taxon>
        <taxon>Pentapetalae</taxon>
        <taxon>rosids</taxon>
        <taxon>fabids</taxon>
        <taxon>Fabales</taxon>
        <taxon>Fabaceae</taxon>
        <taxon>Papilionoideae</taxon>
        <taxon>50 kb inversion clade</taxon>
        <taxon>NPAAA clade</taxon>
        <taxon>Hologalegina</taxon>
        <taxon>IRL clade</taxon>
        <taxon>Trifolieae</taxon>
        <taxon>Trifolium</taxon>
    </lineage>
</organism>
<dbReference type="Proteomes" id="UP000265520">
    <property type="component" value="Unassembled WGS sequence"/>
</dbReference>
<name>A0A392RW89_9FABA</name>
<sequence>MLIRVSLPVISSERGRSLEPRRNGCPHNFFRKRVAIIFLVTAMWRAAKRIVVIRRCRAFIPVVSPTSAGGRALFVHEH</sequence>